<proteinExistence type="predicted"/>
<comment type="catalytic activity">
    <reaction evidence="1">
        <text>ATP + protein L-histidine = ADP + protein N-phospho-L-histidine.</text>
        <dbReference type="EC" id="2.7.13.3"/>
    </reaction>
</comment>
<feature type="domain" description="HAMP" evidence="15">
    <location>
        <begin position="196"/>
        <end position="250"/>
    </location>
</feature>
<evidence type="ECO:0000256" key="7">
    <source>
        <dbReference type="ARBA" id="ARBA00022692"/>
    </source>
</evidence>
<evidence type="ECO:0000256" key="3">
    <source>
        <dbReference type="ARBA" id="ARBA00004236"/>
    </source>
</evidence>
<dbReference type="PROSITE" id="PS50885">
    <property type="entry name" value="HAMP"/>
    <property type="match status" value="1"/>
</dbReference>
<comment type="cofactor">
    <cofactor evidence="2">
        <name>a divalent metal cation</name>
        <dbReference type="ChEBI" id="CHEBI:60240"/>
    </cofactor>
</comment>
<evidence type="ECO:0000256" key="12">
    <source>
        <dbReference type="SAM" id="MobiDB-lite"/>
    </source>
</evidence>
<keyword evidence="10" id="KW-0902">Two-component regulatory system</keyword>
<evidence type="ECO:0000256" key="13">
    <source>
        <dbReference type="SAM" id="Phobius"/>
    </source>
</evidence>
<dbReference type="InterPro" id="IPR004358">
    <property type="entry name" value="Sig_transdc_His_kin-like_C"/>
</dbReference>
<evidence type="ECO:0000256" key="11">
    <source>
        <dbReference type="ARBA" id="ARBA00023136"/>
    </source>
</evidence>
<dbReference type="InterPro" id="IPR036890">
    <property type="entry name" value="HATPase_C_sf"/>
</dbReference>
<evidence type="ECO:0000256" key="2">
    <source>
        <dbReference type="ARBA" id="ARBA00001968"/>
    </source>
</evidence>
<evidence type="ECO:0000256" key="5">
    <source>
        <dbReference type="ARBA" id="ARBA00022553"/>
    </source>
</evidence>
<dbReference type="Gene3D" id="1.10.287.130">
    <property type="match status" value="1"/>
</dbReference>
<evidence type="ECO:0000256" key="10">
    <source>
        <dbReference type="ARBA" id="ARBA00023012"/>
    </source>
</evidence>
<protein>
    <recommendedName>
        <fullName evidence="4">histidine kinase</fullName>
        <ecNumber evidence="4">2.7.13.3</ecNumber>
    </recommendedName>
</protein>
<comment type="caution">
    <text evidence="16">The sequence shown here is derived from an EMBL/GenBank/DDBJ whole genome shotgun (WGS) entry which is preliminary data.</text>
</comment>
<dbReference type="SMART" id="SM00304">
    <property type="entry name" value="HAMP"/>
    <property type="match status" value="1"/>
</dbReference>
<sequence length="484" mass="50143">MARLSLRARVLLIAIGLLAAGLAIGSVVVIGALERNLVGKLDAQVVATAEAGATIYKVPGPGASDPMPSPGPTDPGGAGRGTVVVRDNFALPGSTVYTARLRADGTIADEDRGAGRDAAGPDLAGITTTAQPVDVRSRSGSQHWRLVAHAGPDGLVVTAISRAEVDDTVGQLRAVSAGTAAVLLTVLALAGWFAMRAGLRPLRRIEQTSAAVAAGDLASRVPEAGGPGTEIGRLSRALNVMLGQNEAAFAARSESEARMRRFVADASHELRTPLAGIKGFSKLHRMGALPTGVDAMSRIEKESDRLERLVEDLLLLARLDEQIPLQLAPMDLRTLAADALHDVHALDPTRTAELTGPGGGPPAAAPALADEERLRQVVTNLVGNAIRHTPQGTPVRIGVGAVEDGAVLEVADDGPGLAAEQAERVFQRFYRADDSRNRSSGGSGLGLAIVRSLVEAHRGRIELDTAPGAGTRVRVVLPPAVESE</sequence>
<dbReference type="PANTHER" id="PTHR45436:SF5">
    <property type="entry name" value="SENSOR HISTIDINE KINASE TRCS"/>
    <property type="match status" value="1"/>
</dbReference>
<accession>A0A840NJZ3</accession>
<comment type="subcellular location">
    <subcellularLocation>
        <location evidence="3">Cell membrane</location>
    </subcellularLocation>
</comment>
<dbReference type="CDD" id="cd00075">
    <property type="entry name" value="HATPase"/>
    <property type="match status" value="1"/>
</dbReference>
<dbReference type="PANTHER" id="PTHR45436">
    <property type="entry name" value="SENSOR HISTIDINE KINASE YKOH"/>
    <property type="match status" value="1"/>
</dbReference>
<reference evidence="16 17" key="1">
    <citation type="submission" date="2020-08" db="EMBL/GenBank/DDBJ databases">
        <title>Sequencing the genomes of 1000 actinobacteria strains.</title>
        <authorList>
            <person name="Klenk H.-P."/>
        </authorList>
    </citation>
    <scope>NUCLEOTIDE SEQUENCE [LARGE SCALE GENOMIC DNA]</scope>
    <source>
        <strain evidence="16 17">DSM 45582</strain>
    </source>
</reference>
<dbReference type="PROSITE" id="PS50109">
    <property type="entry name" value="HIS_KIN"/>
    <property type="match status" value="1"/>
</dbReference>
<dbReference type="Pfam" id="PF00512">
    <property type="entry name" value="HisKA"/>
    <property type="match status" value="1"/>
</dbReference>
<dbReference type="FunFam" id="1.10.287.130:FF:000001">
    <property type="entry name" value="Two-component sensor histidine kinase"/>
    <property type="match status" value="1"/>
</dbReference>
<dbReference type="FunFam" id="3.30.565.10:FF:000006">
    <property type="entry name" value="Sensor histidine kinase WalK"/>
    <property type="match status" value="1"/>
</dbReference>
<dbReference type="SUPFAM" id="SSF55874">
    <property type="entry name" value="ATPase domain of HSP90 chaperone/DNA topoisomerase II/histidine kinase"/>
    <property type="match status" value="1"/>
</dbReference>
<dbReference type="Pfam" id="PF02518">
    <property type="entry name" value="HATPase_c"/>
    <property type="match status" value="1"/>
</dbReference>
<dbReference type="InterPro" id="IPR036097">
    <property type="entry name" value="HisK_dim/P_sf"/>
</dbReference>
<gene>
    <name evidence="16" type="ORF">BJ969_003443</name>
</gene>
<dbReference type="SMART" id="SM00388">
    <property type="entry name" value="HisKA"/>
    <property type="match status" value="1"/>
</dbReference>
<dbReference type="GO" id="GO:0005509">
    <property type="term" value="F:calcium ion binding"/>
    <property type="evidence" value="ECO:0007669"/>
    <property type="project" value="UniProtKB-ARBA"/>
</dbReference>
<dbReference type="AlphaFoldDB" id="A0A840NJZ3"/>
<dbReference type="CDD" id="cd00082">
    <property type="entry name" value="HisKA"/>
    <property type="match status" value="1"/>
</dbReference>
<dbReference type="SUPFAM" id="SSF47384">
    <property type="entry name" value="Homodimeric domain of signal transducing histidine kinase"/>
    <property type="match status" value="1"/>
</dbReference>
<evidence type="ECO:0000256" key="9">
    <source>
        <dbReference type="ARBA" id="ARBA00022989"/>
    </source>
</evidence>
<keyword evidence="7 13" id="KW-0812">Transmembrane</keyword>
<dbReference type="InterPro" id="IPR005467">
    <property type="entry name" value="His_kinase_dom"/>
</dbReference>
<feature type="region of interest" description="Disordered" evidence="12">
    <location>
        <begin position="58"/>
        <end position="79"/>
    </location>
</feature>
<dbReference type="GO" id="GO:0000155">
    <property type="term" value="F:phosphorelay sensor kinase activity"/>
    <property type="evidence" value="ECO:0007669"/>
    <property type="project" value="InterPro"/>
</dbReference>
<keyword evidence="9 13" id="KW-1133">Transmembrane helix</keyword>
<dbReference type="InterPro" id="IPR003594">
    <property type="entry name" value="HATPase_dom"/>
</dbReference>
<dbReference type="EMBL" id="JACHIV010000001">
    <property type="protein sequence ID" value="MBB5070355.1"/>
    <property type="molecule type" value="Genomic_DNA"/>
</dbReference>
<evidence type="ECO:0000256" key="6">
    <source>
        <dbReference type="ARBA" id="ARBA00022679"/>
    </source>
</evidence>
<dbReference type="SMART" id="SM00387">
    <property type="entry name" value="HATPase_c"/>
    <property type="match status" value="1"/>
</dbReference>
<dbReference type="Proteomes" id="UP000580474">
    <property type="component" value="Unassembled WGS sequence"/>
</dbReference>
<dbReference type="PRINTS" id="PR00344">
    <property type="entry name" value="BCTRLSENSOR"/>
</dbReference>
<dbReference type="Gene3D" id="3.30.565.10">
    <property type="entry name" value="Histidine kinase-like ATPase, C-terminal domain"/>
    <property type="match status" value="1"/>
</dbReference>
<name>A0A840NJZ3_9PSEU</name>
<organism evidence="16 17">
    <name type="scientific">Saccharopolyspora gloriosae</name>
    <dbReference type="NCBI Taxonomy" id="455344"/>
    <lineage>
        <taxon>Bacteria</taxon>
        <taxon>Bacillati</taxon>
        <taxon>Actinomycetota</taxon>
        <taxon>Actinomycetes</taxon>
        <taxon>Pseudonocardiales</taxon>
        <taxon>Pseudonocardiaceae</taxon>
        <taxon>Saccharopolyspora</taxon>
    </lineage>
</organism>
<keyword evidence="8 16" id="KW-0418">Kinase</keyword>
<keyword evidence="6 16" id="KW-0808">Transferase</keyword>
<evidence type="ECO:0000259" key="15">
    <source>
        <dbReference type="PROSITE" id="PS50885"/>
    </source>
</evidence>
<evidence type="ECO:0000256" key="4">
    <source>
        <dbReference type="ARBA" id="ARBA00012438"/>
    </source>
</evidence>
<dbReference type="GO" id="GO:0005886">
    <property type="term" value="C:plasma membrane"/>
    <property type="evidence" value="ECO:0007669"/>
    <property type="project" value="UniProtKB-SubCell"/>
</dbReference>
<dbReference type="SUPFAM" id="SSF158472">
    <property type="entry name" value="HAMP domain-like"/>
    <property type="match status" value="1"/>
</dbReference>
<dbReference type="RefSeq" id="WP_184479902.1">
    <property type="nucleotide sequence ID" value="NZ_JACHIV010000001.1"/>
</dbReference>
<keyword evidence="11 13" id="KW-0472">Membrane</keyword>
<evidence type="ECO:0000313" key="17">
    <source>
        <dbReference type="Proteomes" id="UP000580474"/>
    </source>
</evidence>
<feature type="transmembrane region" description="Helical" evidence="13">
    <location>
        <begin position="174"/>
        <end position="195"/>
    </location>
</feature>
<dbReference type="InterPro" id="IPR050428">
    <property type="entry name" value="TCS_sensor_his_kinase"/>
</dbReference>
<dbReference type="InterPro" id="IPR003660">
    <property type="entry name" value="HAMP_dom"/>
</dbReference>
<dbReference type="EC" id="2.7.13.3" evidence="4"/>
<keyword evidence="5" id="KW-0597">Phosphoprotein</keyword>
<evidence type="ECO:0000313" key="16">
    <source>
        <dbReference type="EMBL" id="MBB5070355.1"/>
    </source>
</evidence>
<keyword evidence="17" id="KW-1185">Reference proteome</keyword>
<evidence type="ECO:0000259" key="14">
    <source>
        <dbReference type="PROSITE" id="PS50109"/>
    </source>
</evidence>
<feature type="domain" description="Histidine kinase" evidence="14">
    <location>
        <begin position="265"/>
        <end position="481"/>
    </location>
</feature>
<evidence type="ECO:0000256" key="1">
    <source>
        <dbReference type="ARBA" id="ARBA00000085"/>
    </source>
</evidence>
<dbReference type="InterPro" id="IPR003661">
    <property type="entry name" value="HisK_dim/P_dom"/>
</dbReference>
<dbReference type="Gene3D" id="6.10.340.10">
    <property type="match status" value="1"/>
</dbReference>
<dbReference type="Pfam" id="PF00672">
    <property type="entry name" value="HAMP"/>
    <property type="match status" value="1"/>
</dbReference>
<evidence type="ECO:0000256" key="8">
    <source>
        <dbReference type="ARBA" id="ARBA00022777"/>
    </source>
</evidence>
<dbReference type="CDD" id="cd06225">
    <property type="entry name" value="HAMP"/>
    <property type="match status" value="1"/>
</dbReference>